<gene>
    <name evidence="1" type="ORF">ACFQ4B_14555</name>
</gene>
<proteinExistence type="predicted"/>
<dbReference type="SUPFAM" id="SSF48371">
    <property type="entry name" value="ARM repeat"/>
    <property type="match status" value="1"/>
</dbReference>
<keyword evidence="2" id="KW-1185">Reference proteome</keyword>
<dbReference type="Pfam" id="PF08713">
    <property type="entry name" value="DNA_alkylation"/>
    <property type="match status" value="1"/>
</dbReference>
<dbReference type="InterPro" id="IPR016024">
    <property type="entry name" value="ARM-type_fold"/>
</dbReference>
<dbReference type="CDD" id="cd07064">
    <property type="entry name" value="AlkD_like_1"/>
    <property type="match status" value="1"/>
</dbReference>
<comment type="caution">
    <text evidence="1">The sequence shown here is derived from an EMBL/GenBank/DDBJ whole genome shotgun (WGS) entry which is preliminary data.</text>
</comment>
<protein>
    <submittedName>
        <fullName evidence="1">DNA alkylation repair protein</fullName>
    </submittedName>
</protein>
<dbReference type="RefSeq" id="WP_345589809.1">
    <property type="nucleotide sequence ID" value="NZ_BAABJG010000021.1"/>
</dbReference>
<organism evidence="1 2">
    <name type="scientific">Paenibacillus vulneris</name>
    <dbReference type="NCBI Taxonomy" id="1133364"/>
    <lineage>
        <taxon>Bacteria</taxon>
        <taxon>Bacillati</taxon>
        <taxon>Bacillota</taxon>
        <taxon>Bacilli</taxon>
        <taxon>Bacillales</taxon>
        <taxon>Paenibacillaceae</taxon>
        <taxon>Paenibacillus</taxon>
    </lineage>
</organism>
<name>A0ABW3UPG0_9BACL</name>
<dbReference type="InterPro" id="IPR014825">
    <property type="entry name" value="DNA_alkylation"/>
</dbReference>
<dbReference type="Gene3D" id="1.25.10.90">
    <property type="match status" value="1"/>
</dbReference>
<accession>A0ABW3UPG0</accession>
<dbReference type="Proteomes" id="UP001597180">
    <property type="component" value="Unassembled WGS sequence"/>
</dbReference>
<reference evidence="2" key="1">
    <citation type="journal article" date="2019" name="Int. J. Syst. Evol. Microbiol.">
        <title>The Global Catalogue of Microorganisms (GCM) 10K type strain sequencing project: providing services to taxonomists for standard genome sequencing and annotation.</title>
        <authorList>
            <consortium name="The Broad Institute Genomics Platform"/>
            <consortium name="The Broad Institute Genome Sequencing Center for Infectious Disease"/>
            <person name="Wu L."/>
            <person name="Ma J."/>
        </authorList>
    </citation>
    <scope>NUCLEOTIDE SEQUENCE [LARGE SCALE GENOMIC DNA]</scope>
    <source>
        <strain evidence="2">CCUG 53270</strain>
    </source>
</reference>
<sequence length="234" mass="27845">MNSYVKSWIELVSSCRNEAEAAPMKQYMRNQFDFLGIRGPKRVELFKEWVHRNGLPPLEELPEVVTSLWSMPEREYQYTAIDLLVKMQRKLEKEHIDLLEWLIVHKSWWDTVDGIAPNGAGYLFQKHPELIASYADRWIESDPIWLQRSAILFQLKYKSRTQESLLFRYIQRRSDSDEFFIQKAIGWALREYSKTNPEAVRDFIQSHELKPLSRREGMKHLDKLGNIQSKEREG</sequence>
<dbReference type="PANTHER" id="PTHR34070">
    <property type="entry name" value="ARMADILLO-TYPE FOLD"/>
    <property type="match status" value="1"/>
</dbReference>
<dbReference type="EMBL" id="JBHTLU010000015">
    <property type="protein sequence ID" value="MFD1221344.1"/>
    <property type="molecule type" value="Genomic_DNA"/>
</dbReference>
<dbReference type="PANTHER" id="PTHR34070:SF1">
    <property type="entry name" value="DNA ALKYLATION REPAIR PROTEIN"/>
    <property type="match status" value="1"/>
</dbReference>
<evidence type="ECO:0000313" key="2">
    <source>
        <dbReference type="Proteomes" id="UP001597180"/>
    </source>
</evidence>
<evidence type="ECO:0000313" key="1">
    <source>
        <dbReference type="EMBL" id="MFD1221344.1"/>
    </source>
</evidence>